<feature type="transmembrane region" description="Helical" evidence="1">
    <location>
        <begin position="216"/>
        <end position="234"/>
    </location>
</feature>
<dbReference type="PANTHER" id="PTHR34730:SF1">
    <property type="entry name" value="PARAQUAT-INDUCIBLE PROTEIN A"/>
    <property type="match status" value="1"/>
</dbReference>
<comment type="caution">
    <text evidence="2">The sequence shown here is derived from an EMBL/GenBank/DDBJ whole genome shotgun (WGS) entry which is preliminary data.</text>
</comment>
<dbReference type="EMBL" id="CAUJNA010002502">
    <property type="protein sequence ID" value="CAJ1393205.1"/>
    <property type="molecule type" value="Genomic_DNA"/>
</dbReference>
<gene>
    <name evidence="2" type="ORF">EVOR1521_LOCUS18125</name>
</gene>
<evidence type="ECO:0000313" key="2">
    <source>
        <dbReference type="EMBL" id="CAJ1393205.1"/>
    </source>
</evidence>
<protein>
    <submittedName>
        <fullName evidence="2">Uncharacterized protein</fullName>
    </submittedName>
</protein>
<name>A0AA36ISQ9_9DINO</name>
<feature type="transmembrane region" description="Helical" evidence="1">
    <location>
        <begin position="378"/>
        <end position="400"/>
    </location>
</feature>
<dbReference type="Pfam" id="PF04403">
    <property type="entry name" value="PqiA"/>
    <property type="match status" value="1"/>
</dbReference>
<keyword evidence="1" id="KW-1133">Transmembrane helix</keyword>
<feature type="transmembrane region" description="Helical" evidence="1">
    <location>
        <begin position="281"/>
        <end position="304"/>
    </location>
</feature>
<organism evidence="2 3">
    <name type="scientific">Effrenium voratum</name>
    <dbReference type="NCBI Taxonomy" id="2562239"/>
    <lineage>
        <taxon>Eukaryota</taxon>
        <taxon>Sar</taxon>
        <taxon>Alveolata</taxon>
        <taxon>Dinophyceae</taxon>
        <taxon>Suessiales</taxon>
        <taxon>Symbiodiniaceae</taxon>
        <taxon>Effrenium</taxon>
    </lineage>
</organism>
<proteinExistence type="predicted"/>
<feature type="transmembrane region" description="Helical" evidence="1">
    <location>
        <begin position="316"/>
        <end position="337"/>
    </location>
</feature>
<evidence type="ECO:0000256" key="1">
    <source>
        <dbReference type="SAM" id="Phobius"/>
    </source>
</evidence>
<dbReference type="InterPro" id="IPR007498">
    <property type="entry name" value="PqiA-like"/>
</dbReference>
<feature type="transmembrane region" description="Helical" evidence="1">
    <location>
        <begin position="173"/>
        <end position="196"/>
    </location>
</feature>
<dbReference type="Proteomes" id="UP001178507">
    <property type="component" value="Unassembled WGS sequence"/>
</dbReference>
<keyword evidence="3" id="KW-1185">Reference proteome</keyword>
<evidence type="ECO:0000313" key="3">
    <source>
        <dbReference type="Proteomes" id="UP001178507"/>
    </source>
</evidence>
<accession>A0AA36ISQ9</accession>
<feature type="transmembrane region" description="Helical" evidence="1">
    <location>
        <begin position="31"/>
        <end position="57"/>
    </location>
</feature>
<keyword evidence="1" id="KW-0812">Transmembrane</keyword>
<keyword evidence="1" id="KW-0472">Membrane</keyword>
<dbReference type="PANTHER" id="PTHR34730">
    <property type="entry name" value="UNNAMED PRODUCT"/>
    <property type="match status" value="1"/>
</dbReference>
<dbReference type="AlphaFoldDB" id="A0AA36ISQ9"/>
<sequence length="406" mass="44333">MVFASISPRLWGAPCWGNAVSEVSPQLRWGMLCGIAGTTALFVYASVTPGVLFAGAFEASGMSSETKNMASLSMDNSLVQTLHVGSYYVFAAMLVFSVMWPYIKLLMMVYIWAAPVERKTRGVALLFLDQVGKWSLMDNIILFLFIVFFWIAWQGEDVAGQGHAFFGLRCSPGIELNTFLAATILSLLLGHGMLWVHRQTGKLDEGAPLRSDSLRWLGLAHVGCILLTVLSWQVDIVDVSFSGLLGTFLKVTEQPTSKTYSILGILSCLGKQGSTYLQVSFAIFVLAIPVLQLLAMAFICLYQLQPKKLQLLLRLCYTLSAWAAYDVFFIAFLAAVLGGERYGIGQFIELVVYKQNLAPICDALRDGGVPCLHIQLSLLPGAALVFVAVAVSFLVSLLAARQTNLA</sequence>
<reference evidence="2" key="1">
    <citation type="submission" date="2023-08" db="EMBL/GenBank/DDBJ databases">
        <authorList>
            <person name="Chen Y."/>
            <person name="Shah S."/>
            <person name="Dougan E. K."/>
            <person name="Thang M."/>
            <person name="Chan C."/>
        </authorList>
    </citation>
    <scope>NUCLEOTIDE SEQUENCE</scope>
</reference>
<feature type="transmembrane region" description="Helical" evidence="1">
    <location>
        <begin position="87"/>
        <end position="113"/>
    </location>
</feature>
<feature type="transmembrane region" description="Helical" evidence="1">
    <location>
        <begin position="134"/>
        <end position="153"/>
    </location>
</feature>